<dbReference type="SMART" id="SM00564">
    <property type="entry name" value="PQQ"/>
    <property type="match status" value="1"/>
</dbReference>
<evidence type="ECO:0000313" key="5">
    <source>
        <dbReference type="EMBL" id="KAK3026618.1"/>
    </source>
</evidence>
<feature type="domain" description="Pyrrolo-quinoline quinone repeat" evidence="4">
    <location>
        <begin position="74"/>
        <end position="146"/>
    </location>
</feature>
<dbReference type="GO" id="GO:0016491">
    <property type="term" value="F:oxidoreductase activity"/>
    <property type="evidence" value="ECO:0007669"/>
    <property type="project" value="UniProtKB-KW"/>
</dbReference>
<evidence type="ECO:0000256" key="2">
    <source>
        <dbReference type="ARBA" id="ARBA00008156"/>
    </source>
</evidence>
<dbReference type="Gene3D" id="2.140.10.10">
    <property type="entry name" value="Quinoprotein alcohol dehydrogenase-like superfamily"/>
    <property type="match status" value="1"/>
</dbReference>
<dbReference type="Proteomes" id="UP001188597">
    <property type="component" value="Unassembled WGS sequence"/>
</dbReference>
<sequence>MLLTISSNGKMRDIVVAVQKNGFSWALDRENASQTKKFRRRGGHMGAASEGERGYTNIVTPIEYASDLHHPIKQYTYINTTIYGAWVALEANTGQILWFTVKPSNESAQGPVTLVNGVLFAGSVAPNGPIYAMDANTGTILWSYNTGVIVYGGASASYGCIYIGNGFKVGLAKFHHDLDFWSFTLCLQHYLNFGILMFCIA</sequence>
<dbReference type="InterPro" id="IPR011047">
    <property type="entry name" value="Quinoprotein_ADH-like_sf"/>
</dbReference>
<dbReference type="SUPFAM" id="SSF50998">
    <property type="entry name" value="Quinoprotein alcohol dehydrogenase-like"/>
    <property type="match status" value="1"/>
</dbReference>
<gene>
    <name evidence="5" type="ORF">RJ639_040645</name>
</gene>
<dbReference type="Pfam" id="PF13360">
    <property type="entry name" value="PQQ_2"/>
    <property type="match status" value="1"/>
</dbReference>
<dbReference type="AlphaFoldDB" id="A0AA88WK16"/>
<evidence type="ECO:0000256" key="3">
    <source>
        <dbReference type="ARBA" id="ARBA00023002"/>
    </source>
</evidence>
<keyword evidence="6" id="KW-1185">Reference proteome</keyword>
<protein>
    <recommendedName>
        <fullName evidence="4">Pyrrolo-quinoline quinone repeat domain-containing protein</fullName>
    </recommendedName>
</protein>
<name>A0AA88WK16_9ASTE</name>
<keyword evidence="3" id="KW-0560">Oxidoreductase</keyword>
<dbReference type="PANTHER" id="PTHR32303:SF18">
    <property type="entry name" value="POLYVINYLALCOHOL DEHYDROGENASE-LIKE"/>
    <property type="match status" value="1"/>
</dbReference>
<organism evidence="5 6">
    <name type="scientific">Escallonia herrerae</name>
    <dbReference type="NCBI Taxonomy" id="1293975"/>
    <lineage>
        <taxon>Eukaryota</taxon>
        <taxon>Viridiplantae</taxon>
        <taxon>Streptophyta</taxon>
        <taxon>Embryophyta</taxon>
        <taxon>Tracheophyta</taxon>
        <taxon>Spermatophyta</taxon>
        <taxon>Magnoliopsida</taxon>
        <taxon>eudicotyledons</taxon>
        <taxon>Gunneridae</taxon>
        <taxon>Pentapetalae</taxon>
        <taxon>asterids</taxon>
        <taxon>campanulids</taxon>
        <taxon>Escalloniales</taxon>
        <taxon>Escalloniaceae</taxon>
        <taxon>Escallonia</taxon>
    </lineage>
</organism>
<accession>A0AA88WK16</accession>
<evidence type="ECO:0000259" key="4">
    <source>
        <dbReference type="Pfam" id="PF13360"/>
    </source>
</evidence>
<dbReference type="InterPro" id="IPR018391">
    <property type="entry name" value="PQQ_b-propeller_rpt"/>
</dbReference>
<dbReference type="EMBL" id="JAVXUP010000493">
    <property type="protein sequence ID" value="KAK3026618.1"/>
    <property type="molecule type" value="Genomic_DNA"/>
</dbReference>
<dbReference type="PANTHER" id="PTHR32303">
    <property type="entry name" value="QUINOPROTEIN ALCOHOL DEHYDROGENASE (CYTOCHROME C)"/>
    <property type="match status" value="1"/>
</dbReference>
<evidence type="ECO:0000256" key="1">
    <source>
        <dbReference type="ARBA" id="ARBA00001931"/>
    </source>
</evidence>
<comment type="similarity">
    <text evidence="2">Belongs to the bacterial PQQ dehydrogenase family.</text>
</comment>
<proteinExistence type="inferred from homology"/>
<comment type="caution">
    <text evidence="5">The sequence shown here is derived from an EMBL/GenBank/DDBJ whole genome shotgun (WGS) entry which is preliminary data.</text>
</comment>
<reference evidence="5" key="1">
    <citation type="submission" date="2022-12" db="EMBL/GenBank/DDBJ databases">
        <title>Draft genome assemblies for two species of Escallonia (Escalloniales).</title>
        <authorList>
            <person name="Chanderbali A."/>
            <person name="Dervinis C."/>
            <person name="Anghel I."/>
            <person name="Soltis D."/>
            <person name="Soltis P."/>
            <person name="Zapata F."/>
        </authorList>
    </citation>
    <scope>NUCLEOTIDE SEQUENCE</scope>
    <source>
        <strain evidence="5">UCBG64.0493</strain>
        <tissue evidence="5">Leaf</tissue>
    </source>
</reference>
<dbReference type="InterPro" id="IPR002372">
    <property type="entry name" value="PQQ_rpt_dom"/>
</dbReference>
<comment type="cofactor">
    <cofactor evidence="1">
        <name>pyrroloquinoline quinone</name>
        <dbReference type="ChEBI" id="CHEBI:58442"/>
    </cofactor>
</comment>
<evidence type="ECO:0000313" key="6">
    <source>
        <dbReference type="Proteomes" id="UP001188597"/>
    </source>
</evidence>